<name>A0AA39HUK8_9BILA</name>
<sequence>MDQDDNHLLVGLLYLLIVIITLPIHLIVLMVSFHYNLQDRSVTQVFISDKTFRQRDAYKLMIHIGVADFIQLLFHVYTAFVTISLNNIDAVLEKVMHRILV</sequence>
<gene>
    <name evidence="2" type="ORF">QR680_006185</name>
</gene>
<dbReference type="EMBL" id="JAUCMV010000003">
    <property type="protein sequence ID" value="KAK0412388.1"/>
    <property type="molecule type" value="Genomic_DNA"/>
</dbReference>
<keyword evidence="1" id="KW-0812">Transmembrane</keyword>
<evidence type="ECO:0000313" key="3">
    <source>
        <dbReference type="Proteomes" id="UP001175271"/>
    </source>
</evidence>
<proteinExistence type="predicted"/>
<reference evidence="2" key="1">
    <citation type="submission" date="2023-06" db="EMBL/GenBank/DDBJ databases">
        <title>Genomic analysis of the entomopathogenic nematode Steinernema hermaphroditum.</title>
        <authorList>
            <person name="Schwarz E.M."/>
            <person name="Heppert J.K."/>
            <person name="Baniya A."/>
            <person name="Schwartz H.T."/>
            <person name="Tan C.-H."/>
            <person name="Antoshechkin I."/>
            <person name="Sternberg P.W."/>
            <person name="Goodrich-Blair H."/>
            <person name="Dillman A.R."/>
        </authorList>
    </citation>
    <scope>NUCLEOTIDE SEQUENCE</scope>
    <source>
        <strain evidence="2">PS9179</strain>
        <tissue evidence="2">Whole animal</tissue>
    </source>
</reference>
<accession>A0AA39HUK8</accession>
<evidence type="ECO:0000256" key="1">
    <source>
        <dbReference type="SAM" id="Phobius"/>
    </source>
</evidence>
<keyword evidence="1" id="KW-1133">Transmembrane helix</keyword>
<keyword evidence="3" id="KW-1185">Reference proteome</keyword>
<organism evidence="2 3">
    <name type="scientific">Steinernema hermaphroditum</name>
    <dbReference type="NCBI Taxonomy" id="289476"/>
    <lineage>
        <taxon>Eukaryota</taxon>
        <taxon>Metazoa</taxon>
        <taxon>Ecdysozoa</taxon>
        <taxon>Nematoda</taxon>
        <taxon>Chromadorea</taxon>
        <taxon>Rhabditida</taxon>
        <taxon>Tylenchina</taxon>
        <taxon>Panagrolaimomorpha</taxon>
        <taxon>Strongyloidoidea</taxon>
        <taxon>Steinernematidae</taxon>
        <taxon>Steinernema</taxon>
    </lineage>
</organism>
<dbReference type="AlphaFoldDB" id="A0AA39HUK8"/>
<feature type="transmembrane region" description="Helical" evidence="1">
    <location>
        <begin position="12"/>
        <end position="37"/>
    </location>
</feature>
<keyword evidence="1" id="KW-0472">Membrane</keyword>
<comment type="caution">
    <text evidence="2">The sequence shown here is derived from an EMBL/GenBank/DDBJ whole genome shotgun (WGS) entry which is preliminary data.</text>
</comment>
<feature type="transmembrane region" description="Helical" evidence="1">
    <location>
        <begin position="57"/>
        <end position="77"/>
    </location>
</feature>
<evidence type="ECO:0000313" key="2">
    <source>
        <dbReference type="EMBL" id="KAK0412388.1"/>
    </source>
</evidence>
<protein>
    <submittedName>
        <fullName evidence="2">Uncharacterized protein</fullName>
    </submittedName>
</protein>
<dbReference type="Proteomes" id="UP001175271">
    <property type="component" value="Unassembled WGS sequence"/>
</dbReference>